<dbReference type="OrthoDB" id="695142at2759"/>
<dbReference type="Proteomes" id="UP000743370">
    <property type="component" value="Unassembled WGS sequence"/>
</dbReference>
<organism evidence="5 6">
    <name type="scientific">Phaseolus angularis</name>
    <name type="common">Azuki bean</name>
    <name type="synonym">Vigna angularis</name>
    <dbReference type="NCBI Taxonomy" id="3914"/>
    <lineage>
        <taxon>Eukaryota</taxon>
        <taxon>Viridiplantae</taxon>
        <taxon>Streptophyta</taxon>
        <taxon>Embryophyta</taxon>
        <taxon>Tracheophyta</taxon>
        <taxon>Spermatophyta</taxon>
        <taxon>Magnoliopsida</taxon>
        <taxon>eudicotyledons</taxon>
        <taxon>Gunneridae</taxon>
        <taxon>Pentapetalae</taxon>
        <taxon>rosids</taxon>
        <taxon>fabids</taxon>
        <taxon>Fabales</taxon>
        <taxon>Fabaceae</taxon>
        <taxon>Papilionoideae</taxon>
        <taxon>50 kb inversion clade</taxon>
        <taxon>NPAAA clade</taxon>
        <taxon>indigoferoid/millettioid clade</taxon>
        <taxon>Phaseoleae</taxon>
        <taxon>Vigna</taxon>
    </lineage>
</organism>
<dbReference type="KEGG" id="var:108324397"/>
<dbReference type="GO" id="GO:0005886">
    <property type="term" value="C:plasma membrane"/>
    <property type="evidence" value="ECO:0007669"/>
    <property type="project" value="TreeGrafter"/>
</dbReference>
<dbReference type="EMBL" id="CM003372">
    <property type="protein sequence ID" value="KOM33991.1"/>
    <property type="molecule type" value="Genomic_DNA"/>
</dbReference>
<dbReference type="STRING" id="3914.A0A0L9TU35"/>
<dbReference type="AlphaFoldDB" id="A0A0L9TU35"/>
<accession>A0A0L9TU35</accession>
<dbReference type="PANTHER" id="PTHR31234:SF55">
    <property type="entry name" value="LATE EMBRYOGENESIS ABUNDANT (LEA) HYDROXYPROLINE-RICH GLYCOPROTEIN FAMILY"/>
    <property type="match status" value="1"/>
</dbReference>
<evidence type="ECO:0000256" key="3">
    <source>
        <dbReference type="SAM" id="Phobius"/>
    </source>
</evidence>
<keyword evidence="2 3" id="KW-0472">Membrane</keyword>
<reference evidence="5" key="2">
    <citation type="submission" date="2015-02" db="EMBL/GenBank/DDBJ databases">
        <authorList>
            <person name="Chooi Y.-H."/>
        </authorList>
    </citation>
    <scope>NUCLEOTIDE SEQUENCE</scope>
    <source>
        <tissue evidence="5">Seedling</tissue>
    </source>
</reference>
<evidence type="ECO:0000313" key="5">
    <source>
        <dbReference type="EMBL" id="KOM33991.1"/>
    </source>
</evidence>
<reference evidence="4 7" key="3">
    <citation type="submission" date="2020-05" db="EMBL/GenBank/DDBJ databases">
        <title>Vigna angularis (adzuki bean) Var. LongXiaoDou No. 4 denovo assembly.</title>
        <authorList>
            <person name="Xiang H."/>
        </authorList>
    </citation>
    <scope>NUCLEOTIDE SEQUENCE [LARGE SCALE GENOMIC DNA]</scope>
    <source>
        <tissue evidence="4">Leaf</tissue>
    </source>
</reference>
<evidence type="ECO:0000313" key="6">
    <source>
        <dbReference type="Proteomes" id="UP000053144"/>
    </source>
</evidence>
<dbReference type="InterPro" id="IPR044839">
    <property type="entry name" value="NDR1-like"/>
</dbReference>
<sequence>MATTKTSSNLHLLSAAIYFIIISLLAVLLWLALTPHAPRFQLTSLIVTSLATNTAAELTAKFHVNAVLSNPNFALSVCYETLRLALLFDNLTISAIPVQPLPFSTAAQTDTPVRARFSVAHRPFPNGIVRGIIEQRGGGSVSFGVTVLARFRLTCGALGTRVRTLRLECYPLQVAFPPRNHGTGSLVAPSDCYAV</sequence>
<comment type="subcellular location">
    <subcellularLocation>
        <location evidence="1">Membrane</location>
    </subcellularLocation>
</comment>
<name>A0A0L9TU35_PHAAN</name>
<dbReference type="Gramene" id="KOM33991">
    <property type="protein sequence ID" value="KOM33991"/>
    <property type="gene ID" value="LR48_Vigan02g014100"/>
</dbReference>
<dbReference type="Proteomes" id="UP000053144">
    <property type="component" value="Chromosome 2"/>
</dbReference>
<keyword evidence="3" id="KW-1133">Transmembrane helix</keyword>
<dbReference type="GO" id="GO:0098542">
    <property type="term" value="P:defense response to other organism"/>
    <property type="evidence" value="ECO:0007669"/>
    <property type="project" value="InterPro"/>
</dbReference>
<evidence type="ECO:0000313" key="7">
    <source>
        <dbReference type="Proteomes" id="UP000743370"/>
    </source>
</evidence>
<feature type="transmembrane region" description="Helical" evidence="3">
    <location>
        <begin position="12"/>
        <end position="33"/>
    </location>
</feature>
<evidence type="ECO:0000256" key="1">
    <source>
        <dbReference type="ARBA" id="ARBA00004370"/>
    </source>
</evidence>
<protein>
    <recommendedName>
        <fullName evidence="8">Late embryogenesis abundant protein LEA-2 subgroup domain-containing protein</fullName>
    </recommendedName>
</protein>
<evidence type="ECO:0000256" key="2">
    <source>
        <dbReference type="ARBA" id="ARBA00023136"/>
    </source>
</evidence>
<proteinExistence type="predicted"/>
<evidence type="ECO:0008006" key="8">
    <source>
        <dbReference type="Google" id="ProtNLM"/>
    </source>
</evidence>
<gene>
    <name evidence="4" type="ORF">HKW66_Vig0188490</name>
    <name evidence="5" type="ORF">LR48_Vigan02g014100</name>
</gene>
<evidence type="ECO:0000313" key="4">
    <source>
        <dbReference type="EMBL" id="KAG2403562.1"/>
    </source>
</evidence>
<reference evidence="6" key="1">
    <citation type="journal article" date="2015" name="Proc. Natl. Acad. Sci. U.S.A.">
        <title>Genome sequencing of adzuki bean (Vigna angularis) provides insight into high starch and low fat accumulation and domestication.</title>
        <authorList>
            <person name="Yang K."/>
            <person name="Tian Z."/>
            <person name="Chen C."/>
            <person name="Luo L."/>
            <person name="Zhao B."/>
            <person name="Wang Z."/>
            <person name="Yu L."/>
            <person name="Li Y."/>
            <person name="Sun Y."/>
            <person name="Li W."/>
            <person name="Chen Y."/>
            <person name="Li Y."/>
            <person name="Zhang Y."/>
            <person name="Ai D."/>
            <person name="Zhao J."/>
            <person name="Shang C."/>
            <person name="Ma Y."/>
            <person name="Wu B."/>
            <person name="Wang M."/>
            <person name="Gao L."/>
            <person name="Sun D."/>
            <person name="Zhang P."/>
            <person name="Guo F."/>
            <person name="Wang W."/>
            <person name="Li Y."/>
            <person name="Wang J."/>
            <person name="Varshney R.K."/>
            <person name="Wang J."/>
            <person name="Ling H.Q."/>
            <person name="Wan P."/>
        </authorList>
    </citation>
    <scope>NUCLEOTIDE SEQUENCE</scope>
    <source>
        <strain evidence="6">cv. Jingnong 6</strain>
    </source>
</reference>
<keyword evidence="3" id="KW-0812">Transmembrane</keyword>
<dbReference type="OMA" id="SSEPYWI"/>
<dbReference type="EMBL" id="JABFOF010000003">
    <property type="protein sequence ID" value="KAG2403562.1"/>
    <property type="molecule type" value="Genomic_DNA"/>
</dbReference>
<dbReference type="PANTHER" id="PTHR31234">
    <property type="entry name" value="LATE EMBRYOGENESIS ABUNDANT (LEA) HYDROXYPROLINE-RICH GLYCOPROTEIN FAMILY"/>
    <property type="match status" value="1"/>
</dbReference>